<dbReference type="Gene3D" id="3.40.50.720">
    <property type="entry name" value="NAD(P)-binding Rossmann-like Domain"/>
    <property type="match status" value="1"/>
</dbReference>
<dbReference type="PANTHER" id="PTHR45348:SF2">
    <property type="entry name" value="ZINC-TYPE ALCOHOL DEHYDROGENASE-LIKE PROTEIN C2E1P3.01"/>
    <property type="match status" value="1"/>
</dbReference>
<dbReference type="InterPro" id="IPR036291">
    <property type="entry name" value="NAD(P)-bd_dom_sf"/>
</dbReference>
<evidence type="ECO:0000256" key="1">
    <source>
        <dbReference type="ARBA" id="ARBA00008072"/>
    </source>
</evidence>
<dbReference type="GeneID" id="54278769"/>
<dbReference type="CDD" id="cd08249">
    <property type="entry name" value="enoyl_reductase_like"/>
    <property type="match status" value="1"/>
</dbReference>
<dbReference type="Pfam" id="PF08240">
    <property type="entry name" value="ADH_N"/>
    <property type="match status" value="1"/>
</dbReference>
<dbReference type="RefSeq" id="XP_033386173.1">
    <property type="nucleotide sequence ID" value="XM_033521372.1"/>
</dbReference>
<dbReference type="OrthoDB" id="9992527at2759"/>
<dbReference type="EMBL" id="ML978068">
    <property type="protein sequence ID" value="KAF2017834.1"/>
    <property type="molecule type" value="Genomic_DNA"/>
</dbReference>
<keyword evidence="3" id="KW-0560">Oxidoreductase</keyword>
<feature type="domain" description="Enoyl reductase (ER)" evidence="4">
    <location>
        <begin position="13"/>
        <end position="342"/>
    </location>
</feature>
<proteinExistence type="inferred from homology"/>
<dbReference type="InterPro" id="IPR020843">
    <property type="entry name" value="ER"/>
</dbReference>
<dbReference type="Proteomes" id="UP000799778">
    <property type="component" value="Unassembled WGS sequence"/>
</dbReference>
<protein>
    <submittedName>
        <fullName evidence="5">Putative alcohol dehydrogenase</fullName>
    </submittedName>
</protein>
<evidence type="ECO:0000313" key="6">
    <source>
        <dbReference type="Proteomes" id="UP000799778"/>
    </source>
</evidence>
<sequence length="350" mass="37944">MSTQKAIVVNAVGERAVVANKPIPQPGSKQVQVRVTATALNPHDQSVRDRGLFMDFIDPPVTLANDIAGIVTATAPDVTKLKVGDAIFWQGSLLPGYIQQGLQEYAIADEDFVSKIPEGFTINDVLTLPTNLIASVVGLFGTKTGLGIPAPWKEDGKSINYSDVTVLIIGGGSNCGRFAVQLAGLAGFGKVVVVGGSEEQLKPWGATHVIDRHGGHDVVLSRIREIVGDDLLYAYDAVNPDENQRLGINALSSTKRGKFARLVRRWERDDSILNPKQNGFELINVFGSSHVVPDICAPLWAKIGEYLLEGKIVPLQYEVVEGLDVDKVNEVLDGYRDGKRVVQTHFRLSQ</sequence>
<keyword evidence="6" id="KW-1185">Reference proteome</keyword>
<dbReference type="SUPFAM" id="SSF50129">
    <property type="entry name" value="GroES-like"/>
    <property type="match status" value="1"/>
</dbReference>
<accession>A0A6A5XZV6</accession>
<dbReference type="Gene3D" id="3.90.180.10">
    <property type="entry name" value="Medium-chain alcohol dehydrogenases, catalytic domain"/>
    <property type="match status" value="1"/>
</dbReference>
<dbReference type="GO" id="GO:0016651">
    <property type="term" value="F:oxidoreductase activity, acting on NAD(P)H"/>
    <property type="evidence" value="ECO:0007669"/>
    <property type="project" value="InterPro"/>
</dbReference>
<evidence type="ECO:0000256" key="3">
    <source>
        <dbReference type="ARBA" id="ARBA00023002"/>
    </source>
</evidence>
<evidence type="ECO:0000259" key="4">
    <source>
        <dbReference type="SMART" id="SM00829"/>
    </source>
</evidence>
<dbReference type="InterPro" id="IPR011032">
    <property type="entry name" value="GroES-like_sf"/>
</dbReference>
<evidence type="ECO:0000256" key="2">
    <source>
        <dbReference type="ARBA" id="ARBA00011245"/>
    </source>
</evidence>
<dbReference type="SMART" id="SM00829">
    <property type="entry name" value="PKS_ER"/>
    <property type="match status" value="1"/>
</dbReference>
<gene>
    <name evidence="5" type="ORF">BU24DRAFT_160389</name>
</gene>
<comment type="subunit">
    <text evidence="2">Monomer.</text>
</comment>
<reference evidence="5" key="1">
    <citation type="journal article" date="2020" name="Stud. Mycol.">
        <title>101 Dothideomycetes genomes: a test case for predicting lifestyles and emergence of pathogens.</title>
        <authorList>
            <person name="Haridas S."/>
            <person name="Albert R."/>
            <person name="Binder M."/>
            <person name="Bloem J."/>
            <person name="Labutti K."/>
            <person name="Salamov A."/>
            <person name="Andreopoulos B."/>
            <person name="Baker S."/>
            <person name="Barry K."/>
            <person name="Bills G."/>
            <person name="Bluhm B."/>
            <person name="Cannon C."/>
            <person name="Castanera R."/>
            <person name="Culley D."/>
            <person name="Daum C."/>
            <person name="Ezra D."/>
            <person name="Gonzalez J."/>
            <person name="Henrissat B."/>
            <person name="Kuo A."/>
            <person name="Liang C."/>
            <person name="Lipzen A."/>
            <person name="Lutzoni F."/>
            <person name="Magnuson J."/>
            <person name="Mondo S."/>
            <person name="Nolan M."/>
            <person name="Ohm R."/>
            <person name="Pangilinan J."/>
            <person name="Park H.-J."/>
            <person name="Ramirez L."/>
            <person name="Alfaro M."/>
            <person name="Sun H."/>
            <person name="Tritt A."/>
            <person name="Yoshinaga Y."/>
            <person name="Zwiers L.-H."/>
            <person name="Turgeon B."/>
            <person name="Goodwin S."/>
            <person name="Spatafora J."/>
            <person name="Crous P."/>
            <person name="Grigoriev I."/>
        </authorList>
    </citation>
    <scope>NUCLEOTIDE SEQUENCE</scope>
    <source>
        <strain evidence="5">CBS 175.79</strain>
    </source>
</reference>
<dbReference type="InterPro" id="IPR047122">
    <property type="entry name" value="Trans-enoyl_RdTase-like"/>
</dbReference>
<comment type="similarity">
    <text evidence="1">Belongs to the zinc-containing alcohol dehydrogenase family.</text>
</comment>
<dbReference type="AlphaFoldDB" id="A0A6A5XZV6"/>
<dbReference type="InterPro" id="IPR013154">
    <property type="entry name" value="ADH-like_N"/>
</dbReference>
<dbReference type="SUPFAM" id="SSF51735">
    <property type="entry name" value="NAD(P)-binding Rossmann-fold domains"/>
    <property type="match status" value="1"/>
</dbReference>
<name>A0A6A5XZV6_9PLEO</name>
<evidence type="ECO:0000313" key="5">
    <source>
        <dbReference type="EMBL" id="KAF2017834.1"/>
    </source>
</evidence>
<dbReference type="PANTHER" id="PTHR45348">
    <property type="entry name" value="HYPOTHETICAL OXIDOREDUCTASE (EUROFUNG)"/>
    <property type="match status" value="1"/>
</dbReference>
<organism evidence="5 6">
    <name type="scientific">Aaosphaeria arxii CBS 175.79</name>
    <dbReference type="NCBI Taxonomy" id="1450172"/>
    <lineage>
        <taxon>Eukaryota</taxon>
        <taxon>Fungi</taxon>
        <taxon>Dikarya</taxon>
        <taxon>Ascomycota</taxon>
        <taxon>Pezizomycotina</taxon>
        <taxon>Dothideomycetes</taxon>
        <taxon>Pleosporomycetidae</taxon>
        <taxon>Pleosporales</taxon>
        <taxon>Pleosporales incertae sedis</taxon>
        <taxon>Aaosphaeria</taxon>
    </lineage>
</organism>